<accession>A0ABN0RQE8</accession>
<keyword evidence="1" id="KW-0812">Transmembrane</keyword>
<evidence type="ECO:0000313" key="2">
    <source>
        <dbReference type="EMBL" id="EWH14140.1"/>
    </source>
</evidence>
<keyword evidence="1" id="KW-0472">Membrane</keyword>
<feature type="transmembrane region" description="Helical" evidence="1">
    <location>
        <begin position="69"/>
        <end position="88"/>
    </location>
</feature>
<reference evidence="2 3" key="1">
    <citation type="journal article" date="2014" name="Genome Announc.">
        <title>Draft Genome Sequence of the Carrageenan-Degrading Bacterium Cellulophaga sp. Strain KL-A, Isolated from Decaying Marine Algae.</title>
        <authorList>
            <person name="Shan D."/>
            <person name="Ying J."/>
            <person name="Li X."/>
            <person name="Gao Z."/>
            <person name="Wei G."/>
            <person name="Shao Z."/>
        </authorList>
    </citation>
    <scope>NUCLEOTIDE SEQUENCE [LARGE SCALE GENOMIC DNA]</scope>
    <source>
        <strain evidence="2 3">KL-A</strain>
    </source>
</reference>
<sequence>MELHNIEKLLEKYFEATTTVAEEETLKAYFLQGDVAPHLQEYTTMFTYFSNAKEETFTKQVPLKPRKRNYKWLSVAAVAVLALGIYFGNDYREQKEAEYVLQETEKAFSLIAQNLNKGTEKLVYLNKFEEATNKIYKTN</sequence>
<organism evidence="2 3">
    <name type="scientific">Cellulophaga geojensis KL-A</name>
    <dbReference type="NCBI Taxonomy" id="1328323"/>
    <lineage>
        <taxon>Bacteria</taxon>
        <taxon>Pseudomonadati</taxon>
        <taxon>Bacteroidota</taxon>
        <taxon>Flavobacteriia</taxon>
        <taxon>Flavobacteriales</taxon>
        <taxon>Flavobacteriaceae</taxon>
        <taxon>Cellulophaga</taxon>
    </lineage>
</organism>
<dbReference type="RefSeq" id="WP_034644530.1">
    <property type="nucleotide sequence ID" value="NZ_ARZX01000005.1"/>
</dbReference>
<dbReference type="EMBL" id="ARZX01000005">
    <property type="protein sequence ID" value="EWH14140.1"/>
    <property type="molecule type" value="Genomic_DNA"/>
</dbReference>
<name>A0ABN0RQE8_9FLAO</name>
<evidence type="ECO:0000313" key="3">
    <source>
        <dbReference type="Proteomes" id="UP000019275"/>
    </source>
</evidence>
<evidence type="ECO:0000256" key="1">
    <source>
        <dbReference type="SAM" id="Phobius"/>
    </source>
</evidence>
<protein>
    <recommendedName>
        <fullName evidence="4">Anti-sigma factor</fullName>
    </recommendedName>
</protein>
<comment type="caution">
    <text evidence="2">The sequence shown here is derived from an EMBL/GenBank/DDBJ whole genome shotgun (WGS) entry which is preliminary data.</text>
</comment>
<evidence type="ECO:0008006" key="4">
    <source>
        <dbReference type="Google" id="ProtNLM"/>
    </source>
</evidence>
<gene>
    <name evidence="2" type="ORF">KLA_05702</name>
</gene>
<dbReference type="Proteomes" id="UP000019275">
    <property type="component" value="Unassembled WGS sequence"/>
</dbReference>
<proteinExistence type="predicted"/>
<keyword evidence="1" id="KW-1133">Transmembrane helix</keyword>
<keyword evidence="3" id="KW-1185">Reference proteome</keyword>